<accession>A0A1Y1ZQK0</accession>
<dbReference type="EMBL" id="MCOG01000373">
    <property type="protein sequence ID" value="ORY12277.1"/>
    <property type="molecule type" value="Genomic_DNA"/>
</dbReference>
<feature type="compositionally biased region" description="Polar residues" evidence="1">
    <location>
        <begin position="334"/>
        <end position="343"/>
    </location>
</feature>
<feature type="region of interest" description="Disordered" evidence="1">
    <location>
        <begin position="290"/>
        <end position="347"/>
    </location>
</feature>
<dbReference type="OrthoDB" id="10687800at2759"/>
<feature type="compositionally biased region" description="Low complexity" evidence="1">
    <location>
        <begin position="246"/>
        <end position="275"/>
    </location>
</feature>
<dbReference type="Proteomes" id="UP000193920">
    <property type="component" value="Unassembled WGS sequence"/>
</dbReference>
<feature type="region of interest" description="Disordered" evidence="1">
    <location>
        <begin position="246"/>
        <end position="276"/>
    </location>
</feature>
<feature type="region of interest" description="Disordered" evidence="1">
    <location>
        <begin position="31"/>
        <end position="89"/>
    </location>
</feature>
<evidence type="ECO:0000313" key="2">
    <source>
        <dbReference type="EMBL" id="ORY12277.1"/>
    </source>
</evidence>
<comment type="caution">
    <text evidence="2">The sequence shown here is derived from an EMBL/GenBank/DDBJ whole genome shotgun (WGS) entry which is preliminary data.</text>
</comment>
<feature type="compositionally biased region" description="Basic and acidic residues" evidence="1">
    <location>
        <begin position="75"/>
        <end position="89"/>
    </location>
</feature>
<feature type="compositionally biased region" description="Low complexity" evidence="1">
    <location>
        <begin position="306"/>
        <end position="333"/>
    </location>
</feature>
<reference evidence="2 3" key="1">
    <citation type="submission" date="2016-08" db="EMBL/GenBank/DDBJ databases">
        <title>A Parts List for Fungal Cellulosomes Revealed by Comparative Genomics.</title>
        <authorList>
            <consortium name="DOE Joint Genome Institute"/>
            <person name="Haitjema C.H."/>
            <person name="Gilmore S.P."/>
            <person name="Henske J.K."/>
            <person name="Solomon K.V."/>
            <person name="De Groot R."/>
            <person name="Kuo A."/>
            <person name="Mondo S.J."/>
            <person name="Salamov A.A."/>
            <person name="Labutti K."/>
            <person name="Zhao Z."/>
            <person name="Chiniquy J."/>
            <person name="Barry K."/>
            <person name="Brewer H.M."/>
            <person name="Purvine S.O."/>
            <person name="Wright A.T."/>
            <person name="Boxma B."/>
            <person name="Van Alen T."/>
            <person name="Hackstein J.H."/>
            <person name="Baker S.E."/>
            <person name="Grigoriev I.V."/>
            <person name="O'Malley M.A."/>
        </authorList>
    </citation>
    <scope>NUCLEOTIDE SEQUENCE [LARGE SCALE GENOMIC DNA]</scope>
    <source>
        <strain evidence="2 3">G1</strain>
    </source>
</reference>
<proteinExistence type="predicted"/>
<gene>
    <name evidence="2" type="ORF">LY90DRAFT_518371</name>
</gene>
<organism evidence="2 3">
    <name type="scientific">Neocallimastix californiae</name>
    <dbReference type="NCBI Taxonomy" id="1754190"/>
    <lineage>
        <taxon>Eukaryota</taxon>
        <taxon>Fungi</taxon>
        <taxon>Fungi incertae sedis</taxon>
        <taxon>Chytridiomycota</taxon>
        <taxon>Chytridiomycota incertae sedis</taxon>
        <taxon>Neocallimastigomycetes</taxon>
        <taxon>Neocallimastigales</taxon>
        <taxon>Neocallimastigaceae</taxon>
        <taxon>Neocallimastix</taxon>
    </lineage>
</organism>
<evidence type="ECO:0000313" key="3">
    <source>
        <dbReference type="Proteomes" id="UP000193920"/>
    </source>
</evidence>
<dbReference type="AlphaFoldDB" id="A0A1Y1ZQK0"/>
<keyword evidence="3" id="KW-1185">Reference proteome</keyword>
<feature type="compositionally biased region" description="Basic and acidic residues" evidence="1">
    <location>
        <begin position="290"/>
        <end position="301"/>
    </location>
</feature>
<evidence type="ECO:0000256" key="1">
    <source>
        <dbReference type="SAM" id="MobiDB-lite"/>
    </source>
</evidence>
<protein>
    <submittedName>
        <fullName evidence="2">Uncharacterized protein</fullName>
    </submittedName>
</protein>
<feature type="compositionally biased region" description="Low complexity" evidence="1">
    <location>
        <begin position="31"/>
        <end position="74"/>
    </location>
</feature>
<name>A0A1Y1ZQK0_9FUNG</name>
<sequence length="534" mass="57189">MLGSSDTRSEYNQEQILLNSVSSIGIPLSLETSTTPSTDPSNLLHPSTSLNNSNVNNELVANTNTLSSATTNKNDIAKSKNEEKDIKKEDTQLISKSETEDFTFKFNDHNNAMDIETIIPPTTTTLNSINPSKEEDKNKFENLQTSLFLSSSLPLNLEDTSDFLNMDIDLLNSSFASGLEELNNLTLNINPTTTATSMDTSSTATSAEISNTNTSSKLISTIKSSTAEKDPSSLFSSVDSISTNVMTSSSSTSSLSPLSSSSSSPNNSTSGSTTLVSGITVDEDIKDVKKEEKSVSDDQEIKNSQTSTTTTTITATTATTTSNTTSTSSSTTSDVLSQSNNSLDPMITDTTEKKDLLEFFNTEDFENNLKLFPFSDPSLLLTQQKDLNGQVPILTDPATFHPHAHPHAHVHAHVHAKAIGGIPPPHSTNNLLTAGAIPGHPNPNSIIGLPPMMGNAPFYNLNPNLGVPNGIPNGIPNGMPNAMPGAPPGPGPKMNYYPPPPNSMVKPPPPPPPRNEIIMKKVYNGNYYDKIIYI</sequence>